<accession>A0AA35WM56</accession>
<evidence type="ECO:0000313" key="3">
    <source>
        <dbReference type="Proteomes" id="UP001174909"/>
    </source>
</evidence>
<gene>
    <name evidence="2" type="ORF">GBAR_LOCUS15252</name>
</gene>
<feature type="compositionally biased region" description="Low complexity" evidence="1">
    <location>
        <begin position="228"/>
        <end position="244"/>
    </location>
</feature>
<feature type="region of interest" description="Disordered" evidence="1">
    <location>
        <begin position="346"/>
        <end position="416"/>
    </location>
</feature>
<sequence length="416" mass="46219">MLNCRANITVTRLNCWVAIPNVIPPGARVNVVWYWRSLDEEGRGSNSAFEVADSPPFKYVNTVCDRESICPNDLENLTVNVSYLEISHFEAPLQGDYACRLVLINQTTGMVQQALQPSACTRLQLFPDQVVNCDIFGQHSTWTCADTIQQLGQCPQEFLFHPTTTSVVTHTISTTSPDQFKSPSYALFHITSLSMAFFASTAGSPTVEPSPHTPYSTAYTQPSPSPPHSTTVPQSSPSTPTEEQSNTLNFVYVVLGVAVKYRRRTPTYVIAPGMHHDKDDSLNKSGTALRRNSTIYSKPTWPGRTNETDPREHHYAVISGDQERNEYSYAYRHDALPAHTLMKPAAEEGSGKTDGPYQKIGTPDYIQMYSKPSTFPLSSEQSPSPPACKEEKRYTKLSSATLNESSVYNQTDKRGQ</sequence>
<dbReference type="EMBL" id="CASHTH010002221">
    <property type="protein sequence ID" value="CAI8026558.1"/>
    <property type="molecule type" value="Genomic_DNA"/>
</dbReference>
<organism evidence="2 3">
    <name type="scientific">Geodia barretti</name>
    <name type="common">Barrett's horny sponge</name>
    <dbReference type="NCBI Taxonomy" id="519541"/>
    <lineage>
        <taxon>Eukaryota</taxon>
        <taxon>Metazoa</taxon>
        <taxon>Porifera</taxon>
        <taxon>Demospongiae</taxon>
        <taxon>Heteroscleromorpha</taxon>
        <taxon>Tetractinellida</taxon>
        <taxon>Astrophorina</taxon>
        <taxon>Geodiidae</taxon>
        <taxon>Geodia</taxon>
    </lineage>
</organism>
<evidence type="ECO:0000313" key="2">
    <source>
        <dbReference type="EMBL" id="CAI8026558.1"/>
    </source>
</evidence>
<dbReference type="AlphaFoldDB" id="A0AA35WM56"/>
<proteinExistence type="predicted"/>
<evidence type="ECO:0000256" key="1">
    <source>
        <dbReference type="SAM" id="MobiDB-lite"/>
    </source>
</evidence>
<name>A0AA35WM56_GEOBA</name>
<dbReference type="Proteomes" id="UP001174909">
    <property type="component" value="Unassembled WGS sequence"/>
</dbReference>
<feature type="region of interest" description="Disordered" evidence="1">
    <location>
        <begin position="206"/>
        <end position="244"/>
    </location>
</feature>
<comment type="caution">
    <text evidence="2">The sequence shown here is derived from an EMBL/GenBank/DDBJ whole genome shotgun (WGS) entry which is preliminary data.</text>
</comment>
<feature type="compositionally biased region" description="Polar residues" evidence="1">
    <location>
        <begin position="396"/>
        <end position="410"/>
    </location>
</feature>
<keyword evidence="3" id="KW-1185">Reference proteome</keyword>
<reference evidence="2" key="1">
    <citation type="submission" date="2023-03" db="EMBL/GenBank/DDBJ databases">
        <authorList>
            <person name="Steffen K."/>
            <person name="Cardenas P."/>
        </authorList>
    </citation>
    <scope>NUCLEOTIDE SEQUENCE</scope>
</reference>
<feature type="compositionally biased region" description="Polar residues" evidence="1">
    <location>
        <begin position="370"/>
        <end position="382"/>
    </location>
</feature>
<protein>
    <submittedName>
        <fullName evidence="2">Uncharacterized protein</fullName>
    </submittedName>
</protein>